<dbReference type="InterPro" id="IPR011042">
    <property type="entry name" value="6-blade_b-propeller_TolB-like"/>
</dbReference>
<dbReference type="EMBL" id="QGDJ01000001">
    <property type="protein sequence ID" value="PWJ21648.1"/>
    <property type="molecule type" value="Genomic_DNA"/>
</dbReference>
<evidence type="ECO:0000256" key="1">
    <source>
        <dbReference type="ARBA" id="ARBA00022801"/>
    </source>
</evidence>
<dbReference type="PANTHER" id="PTHR47572">
    <property type="entry name" value="LIPOPROTEIN-RELATED"/>
    <property type="match status" value="1"/>
</dbReference>
<dbReference type="Gene3D" id="2.120.10.30">
    <property type="entry name" value="TolB, C-terminal domain"/>
    <property type="match status" value="1"/>
</dbReference>
<evidence type="ECO:0000259" key="2">
    <source>
        <dbReference type="Pfam" id="PF08450"/>
    </source>
</evidence>
<dbReference type="SUPFAM" id="SSF63829">
    <property type="entry name" value="Calcium-dependent phosphotriesterase"/>
    <property type="match status" value="1"/>
</dbReference>
<gene>
    <name evidence="3" type="ORF">BCF38_10153</name>
    <name evidence="4" type="ORF">SAMN05421539_10153</name>
</gene>
<evidence type="ECO:0000313" key="6">
    <source>
        <dbReference type="Proteomes" id="UP000251571"/>
    </source>
</evidence>
<evidence type="ECO:0000313" key="4">
    <source>
        <dbReference type="EMBL" id="SSA37926.1"/>
    </source>
</evidence>
<dbReference type="EMBL" id="UETC01000001">
    <property type="protein sequence ID" value="SSA37926.1"/>
    <property type="molecule type" value="Genomic_DNA"/>
</dbReference>
<protein>
    <submittedName>
        <fullName evidence="4">Gluconolactonase</fullName>
    </submittedName>
</protein>
<reference evidence="6" key="2">
    <citation type="submission" date="2016-10" db="EMBL/GenBank/DDBJ databases">
        <authorList>
            <person name="Varghese N."/>
            <person name="Submissions S."/>
        </authorList>
    </citation>
    <scope>NUCLEOTIDE SEQUENCE [LARGE SCALE GENOMIC DNA]</scope>
    <source>
        <strain evidence="6">DSM 25227</strain>
    </source>
</reference>
<dbReference type="InterPro" id="IPR013658">
    <property type="entry name" value="SGL"/>
</dbReference>
<evidence type="ECO:0000313" key="3">
    <source>
        <dbReference type="EMBL" id="PWJ21648.1"/>
    </source>
</evidence>
<dbReference type="AlphaFoldDB" id="A0A2Y9A243"/>
<feature type="domain" description="SMP-30/Gluconolactonase/LRE-like region" evidence="2">
    <location>
        <begin position="32"/>
        <end position="293"/>
    </location>
</feature>
<accession>A0A2Y9A243</accession>
<evidence type="ECO:0000313" key="5">
    <source>
        <dbReference type="Proteomes" id="UP000245839"/>
    </source>
</evidence>
<dbReference type="GO" id="GO:0016787">
    <property type="term" value="F:hydrolase activity"/>
    <property type="evidence" value="ECO:0007669"/>
    <property type="project" value="UniProtKB-KW"/>
</dbReference>
<dbReference type="PANTHER" id="PTHR47572:SF4">
    <property type="entry name" value="LACTONASE DRP35"/>
    <property type="match status" value="1"/>
</dbReference>
<dbReference type="Proteomes" id="UP000251571">
    <property type="component" value="Unassembled WGS sequence"/>
</dbReference>
<name>A0A2Y9A243_9RHOB</name>
<sequence>MTSATYETFDPAFAEMIDLDRPPEEITGGYTWTEGPVWQNGALYFNDIPAKRMLKWQPDAGVSVALENSEFANGNTLDLQGRMVSCEHGGRRVIRRLDSEDPAAVEVIADRFEGKRLNSPNDVVVRSDGSVWFTDPPYGINSDVEGYPAESEIGGCFVFCASPDGTLTPVATDFDKPNGLAFSPDERKLYIADSGAIRGASFPGIDYDLPHHIRVFEVDGTTLSGGSVFAEIEPGVPDGLRVDHEGFVWTSAMDGIRCLSPEGHCLGKILLPAPTANLCFGGETGTEMFITSSDRVWRVHTTRRDAARRPTTQTKGEGA</sequence>
<organism evidence="4 6">
    <name type="scientific">Jannaschia seohaensis</name>
    <dbReference type="NCBI Taxonomy" id="475081"/>
    <lineage>
        <taxon>Bacteria</taxon>
        <taxon>Pseudomonadati</taxon>
        <taxon>Pseudomonadota</taxon>
        <taxon>Alphaproteobacteria</taxon>
        <taxon>Rhodobacterales</taxon>
        <taxon>Roseobacteraceae</taxon>
        <taxon>Jannaschia</taxon>
    </lineage>
</organism>
<dbReference type="RefSeq" id="WP_109562296.1">
    <property type="nucleotide sequence ID" value="NZ_QGDJ01000001.1"/>
</dbReference>
<dbReference type="Proteomes" id="UP000245839">
    <property type="component" value="Unassembled WGS sequence"/>
</dbReference>
<dbReference type="OrthoDB" id="241638at2"/>
<reference evidence="4" key="1">
    <citation type="submission" date="2016-10" db="EMBL/GenBank/DDBJ databases">
        <authorList>
            <person name="Cai Z."/>
        </authorList>
    </citation>
    <scope>NUCLEOTIDE SEQUENCE [LARGE SCALE GENOMIC DNA]</scope>
    <source>
        <strain evidence="4">DSM 25227</strain>
    </source>
</reference>
<dbReference type="InterPro" id="IPR051262">
    <property type="entry name" value="SMP-30/CGR1_Lactonase"/>
</dbReference>
<keyword evidence="1" id="KW-0378">Hydrolase</keyword>
<dbReference type="Pfam" id="PF08450">
    <property type="entry name" value="SGL"/>
    <property type="match status" value="1"/>
</dbReference>
<proteinExistence type="predicted"/>
<keyword evidence="5" id="KW-1185">Reference proteome</keyword>
<reference evidence="3 5" key="3">
    <citation type="submission" date="2018-03" db="EMBL/GenBank/DDBJ databases">
        <title>Genomic Encyclopedia of Archaeal and Bacterial Type Strains, Phase II (KMG-II): from individual species to whole genera.</title>
        <authorList>
            <person name="Goeker M."/>
        </authorList>
    </citation>
    <scope>NUCLEOTIDE SEQUENCE [LARGE SCALE GENOMIC DNA]</scope>
    <source>
        <strain evidence="3 5">DSM 25227</strain>
    </source>
</reference>